<dbReference type="HOGENOM" id="CLU_2084159_0_0_1"/>
<organism evidence="2">
    <name type="scientific">Ajellomyces capsulatus (strain H88)</name>
    <name type="common">Darling's disease fungus</name>
    <name type="synonym">Histoplasma capsulatum</name>
    <dbReference type="NCBI Taxonomy" id="544711"/>
    <lineage>
        <taxon>Eukaryota</taxon>
        <taxon>Fungi</taxon>
        <taxon>Dikarya</taxon>
        <taxon>Ascomycota</taxon>
        <taxon>Pezizomycotina</taxon>
        <taxon>Eurotiomycetes</taxon>
        <taxon>Eurotiomycetidae</taxon>
        <taxon>Onygenales</taxon>
        <taxon>Ajellomycetaceae</taxon>
        <taxon>Histoplasma</taxon>
    </lineage>
</organism>
<name>F0UJ67_AJEC8</name>
<evidence type="ECO:0000313" key="2">
    <source>
        <dbReference type="Proteomes" id="UP000008142"/>
    </source>
</evidence>
<sequence length="117" mass="13203">MRFAHLALCEPGVRLNRQHLDPEEPSAGTPFYTPLKRHVFGKICRGPSDANGLKMDCSWAMVFDHIGAGRAPVEFAANFLAGSRACPTVLRRDPYGCHWKFDEGRYWLDHKISKDST</sequence>
<reference evidence="2" key="1">
    <citation type="submission" date="2008-07" db="EMBL/GenBank/DDBJ databases">
        <title>Annotation of Ajellomyces capsulatus strain H88.</title>
        <authorList>
            <person name="Champion M."/>
            <person name="Cuomo C."/>
            <person name="Ma L.-J."/>
            <person name="Henn M.R."/>
            <person name="Sil A."/>
            <person name="Goldman B."/>
            <person name="Young S.K."/>
            <person name="Kodira C.D."/>
            <person name="Zeng Q."/>
            <person name="Koehrsen M."/>
            <person name="Alvarado L."/>
            <person name="Berlin A."/>
            <person name="Borenstein D."/>
            <person name="Chen Z."/>
            <person name="Engels R."/>
            <person name="Freedman E."/>
            <person name="Gellesch M."/>
            <person name="Goldberg J."/>
            <person name="Griggs A."/>
            <person name="Gujja S."/>
            <person name="Heiman D."/>
            <person name="Hepburn T."/>
            <person name="Howarth C."/>
            <person name="Jen D."/>
            <person name="Larson L."/>
            <person name="Lewis B."/>
            <person name="Mehta T."/>
            <person name="Park D."/>
            <person name="Pearson M."/>
            <person name="Roberts A."/>
            <person name="Saif S."/>
            <person name="Shea T."/>
            <person name="Shenoy N."/>
            <person name="Sisk P."/>
            <person name="Stolte C."/>
            <person name="Sykes S."/>
            <person name="Walk T."/>
            <person name="White J."/>
            <person name="Yandava C."/>
            <person name="Klein B."/>
            <person name="McEwen J.G."/>
            <person name="Puccia R."/>
            <person name="Goldman G.H."/>
            <person name="Felipe M.S."/>
            <person name="Nino-Vega G."/>
            <person name="San-Blas G."/>
            <person name="Taylor J."/>
            <person name="Mendoza L."/>
            <person name="Galagan J."/>
            <person name="Nusbaum C."/>
            <person name="Birren B."/>
        </authorList>
    </citation>
    <scope>NUCLEOTIDE SEQUENCE [LARGE SCALE GENOMIC DNA]</scope>
    <source>
        <strain evidence="2">H88</strain>
    </source>
</reference>
<gene>
    <name evidence="1" type="ORF">HCEG_05727</name>
</gene>
<dbReference type="Proteomes" id="UP000008142">
    <property type="component" value="Unassembled WGS sequence"/>
</dbReference>
<proteinExistence type="predicted"/>
<evidence type="ECO:0000313" key="1">
    <source>
        <dbReference type="EMBL" id="EGC46512.1"/>
    </source>
</evidence>
<accession>F0UJ67</accession>
<dbReference type="AlphaFoldDB" id="F0UJ67"/>
<protein>
    <submittedName>
        <fullName evidence="1">Predicted protein</fullName>
    </submittedName>
</protein>
<dbReference type="EMBL" id="DS990639">
    <property type="protein sequence ID" value="EGC46512.1"/>
    <property type="molecule type" value="Genomic_DNA"/>
</dbReference>